<dbReference type="RefSeq" id="WP_036619037.1">
    <property type="nucleotide sequence ID" value="NZ_BGML01000004.1"/>
</dbReference>
<evidence type="ECO:0000313" key="12">
    <source>
        <dbReference type="EMBL" id="MUG21283.1"/>
    </source>
</evidence>
<dbReference type="GO" id="GO:0000160">
    <property type="term" value="P:phosphorelay signal transduction system"/>
    <property type="evidence" value="ECO:0007669"/>
    <property type="project" value="UniProtKB-KW"/>
</dbReference>
<comment type="subcellular location">
    <subcellularLocation>
        <location evidence="1">Cytoplasm</location>
    </subcellularLocation>
</comment>
<evidence type="ECO:0000256" key="8">
    <source>
        <dbReference type="PROSITE-ProRule" id="PRU00169"/>
    </source>
</evidence>
<evidence type="ECO:0000313" key="11">
    <source>
        <dbReference type="EMBL" id="KFM94237.1"/>
    </source>
</evidence>
<dbReference type="PROSITE" id="PS01124">
    <property type="entry name" value="HTH_ARAC_FAMILY_2"/>
    <property type="match status" value="1"/>
</dbReference>
<dbReference type="CDD" id="cd17536">
    <property type="entry name" value="REC_YesN-like"/>
    <property type="match status" value="1"/>
</dbReference>
<keyword evidence="13" id="KW-1185">Reference proteome</keyword>
<reference evidence="12 14" key="2">
    <citation type="submission" date="2019-11" db="EMBL/GenBank/DDBJ databases">
        <title>Draft genome sequences of five Paenibacillus species of dairy origin.</title>
        <authorList>
            <person name="Olajide A.M."/>
            <person name="Chen S."/>
            <person name="Lapointe G."/>
        </authorList>
    </citation>
    <scope>NUCLEOTIDE SEQUENCE [LARGE SCALE GENOMIC DNA]</scope>
    <source>
        <strain evidence="12 14">3CT49</strain>
    </source>
</reference>
<keyword evidence="2" id="KW-0963">Cytoplasm</keyword>
<dbReference type="PANTHER" id="PTHR42713">
    <property type="entry name" value="HISTIDINE KINASE-RELATED"/>
    <property type="match status" value="1"/>
</dbReference>
<keyword evidence="6" id="KW-0238">DNA-binding</keyword>
<evidence type="ECO:0000256" key="6">
    <source>
        <dbReference type="ARBA" id="ARBA00023125"/>
    </source>
</evidence>
<dbReference type="Pfam" id="PF00072">
    <property type="entry name" value="Response_reg"/>
    <property type="match status" value="1"/>
</dbReference>
<feature type="modified residue" description="4-aspartylphosphate" evidence="8">
    <location>
        <position position="55"/>
    </location>
</feature>
<dbReference type="PATRIC" id="fig|44252.3.peg.5829"/>
<dbReference type="InterPro" id="IPR009057">
    <property type="entry name" value="Homeodomain-like_sf"/>
</dbReference>
<evidence type="ECO:0000259" key="9">
    <source>
        <dbReference type="PROSITE" id="PS01124"/>
    </source>
</evidence>
<dbReference type="InterPro" id="IPR001789">
    <property type="entry name" value="Sig_transdc_resp-reg_receiver"/>
</dbReference>
<feature type="domain" description="HTH araC/xylS-type" evidence="9">
    <location>
        <begin position="408"/>
        <end position="506"/>
    </location>
</feature>
<dbReference type="SMART" id="SM00342">
    <property type="entry name" value="HTH_ARAC"/>
    <property type="match status" value="1"/>
</dbReference>
<dbReference type="PRINTS" id="PR00032">
    <property type="entry name" value="HTHARAC"/>
</dbReference>
<dbReference type="PROSITE" id="PS00041">
    <property type="entry name" value="HTH_ARAC_FAMILY_1"/>
    <property type="match status" value="1"/>
</dbReference>
<dbReference type="PANTHER" id="PTHR42713:SF3">
    <property type="entry name" value="TRANSCRIPTIONAL REGULATORY PROTEIN HPTR"/>
    <property type="match status" value="1"/>
</dbReference>
<dbReference type="SUPFAM" id="SSF52172">
    <property type="entry name" value="CheY-like"/>
    <property type="match status" value="1"/>
</dbReference>
<dbReference type="HOGENOM" id="CLU_000445_5_0_9"/>
<dbReference type="SUPFAM" id="SSF46689">
    <property type="entry name" value="Homeodomain-like"/>
    <property type="match status" value="2"/>
</dbReference>
<evidence type="ECO:0000256" key="1">
    <source>
        <dbReference type="ARBA" id="ARBA00004496"/>
    </source>
</evidence>
<dbReference type="Proteomes" id="UP000442469">
    <property type="component" value="Unassembled WGS sequence"/>
</dbReference>
<dbReference type="InterPro" id="IPR020449">
    <property type="entry name" value="Tscrpt_reg_AraC-type_HTH"/>
</dbReference>
<feature type="domain" description="Response regulatory" evidence="10">
    <location>
        <begin position="3"/>
        <end position="121"/>
    </location>
</feature>
<evidence type="ECO:0000256" key="5">
    <source>
        <dbReference type="ARBA" id="ARBA00023015"/>
    </source>
</evidence>
<dbReference type="InterPro" id="IPR051552">
    <property type="entry name" value="HptR"/>
</dbReference>
<evidence type="ECO:0000313" key="14">
    <source>
        <dbReference type="Proteomes" id="UP000442469"/>
    </source>
</evidence>
<evidence type="ECO:0000256" key="3">
    <source>
        <dbReference type="ARBA" id="ARBA00022553"/>
    </source>
</evidence>
<dbReference type="AlphaFoldDB" id="A0A090Y8T4"/>
<dbReference type="Gene3D" id="3.40.50.2300">
    <property type="match status" value="1"/>
</dbReference>
<comment type="caution">
    <text evidence="11">The sequence shown here is derived from an EMBL/GenBank/DDBJ whole genome shotgun (WGS) entry which is preliminary data.</text>
</comment>
<dbReference type="InterPro" id="IPR011006">
    <property type="entry name" value="CheY-like_superfamily"/>
</dbReference>
<evidence type="ECO:0000256" key="2">
    <source>
        <dbReference type="ARBA" id="ARBA00022490"/>
    </source>
</evidence>
<gene>
    <name evidence="11" type="ORF">DJ90_4733</name>
    <name evidence="12" type="ORF">GNQ08_02395</name>
</gene>
<dbReference type="EMBL" id="JMQA01000048">
    <property type="protein sequence ID" value="KFM94237.1"/>
    <property type="molecule type" value="Genomic_DNA"/>
</dbReference>
<evidence type="ECO:0000256" key="4">
    <source>
        <dbReference type="ARBA" id="ARBA00023012"/>
    </source>
</evidence>
<keyword evidence="5" id="KW-0805">Transcription regulation</keyword>
<proteinExistence type="predicted"/>
<name>A0A090Y8T4_PAEMA</name>
<evidence type="ECO:0000313" key="13">
    <source>
        <dbReference type="Proteomes" id="UP000029278"/>
    </source>
</evidence>
<protein>
    <submittedName>
        <fullName evidence="11">Helix-turn-helix domain protein</fullName>
    </submittedName>
    <submittedName>
        <fullName evidence="12">Response regulator</fullName>
    </submittedName>
</protein>
<accession>A0A090Y8T4</accession>
<dbReference type="Gene3D" id="1.10.10.60">
    <property type="entry name" value="Homeodomain-like"/>
    <property type="match status" value="2"/>
</dbReference>
<keyword evidence="3 8" id="KW-0597">Phosphoprotein</keyword>
<sequence>MLQVLLVDDEPWVLEGLRTMVNWEKHGFRVCGEAHDGPEALAMIEELRPELVFTDIRMPAVTGLELIERSRQTLKRPPEFVILSGYDDFNYALTAMRQRAVDYLLKPIDEEEIEALLAKLGQKITDELAAERSLPRKRSLFVNNLLNRLIQGEGDPELQSEAARSLGLPGEAELRCALIDTGADGSGLSQRIGAFFAQDAGRFFQDRAGRTGVILRAEDMTDSRLEETGLAVNRELAERKQRVLVTVSGIAKGMGAIRELYLQALDLNRAKRSQGKTGLFFHNGPASATWQDAAYKGWFRRLPELVEAGAPEMIDSAIEEAFAALTCGQADIEALQADAANLELTLCRQMAGFHGDPDGFMKRMQAEYGSLGGIADYAALKRYVRRLCLEAAAQIGELKRRSEGNTIFQVIRYVDGAYRSKLKLQILAQKFHMNPAYLGQLFKKETGKPFNEYLNMKRIEEAKRLLKRTPMKISEIALQVGYPNTDYFLSKFKQATGVLPSVYKQEPDRERAD</sequence>
<dbReference type="STRING" id="44252.DJ90_4733"/>
<dbReference type="Proteomes" id="UP000029278">
    <property type="component" value="Unassembled WGS sequence"/>
</dbReference>
<keyword evidence="4" id="KW-0902">Two-component regulatory system</keyword>
<dbReference type="InterPro" id="IPR018062">
    <property type="entry name" value="HTH_AraC-typ_CS"/>
</dbReference>
<dbReference type="GeneID" id="77010909"/>
<keyword evidence="7" id="KW-0804">Transcription</keyword>
<dbReference type="SMART" id="SM00448">
    <property type="entry name" value="REC"/>
    <property type="match status" value="1"/>
</dbReference>
<organism evidence="11 13">
    <name type="scientific">Paenibacillus macerans</name>
    <name type="common">Bacillus macerans</name>
    <dbReference type="NCBI Taxonomy" id="44252"/>
    <lineage>
        <taxon>Bacteria</taxon>
        <taxon>Bacillati</taxon>
        <taxon>Bacillota</taxon>
        <taxon>Bacilli</taxon>
        <taxon>Bacillales</taxon>
        <taxon>Paenibacillaceae</taxon>
        <taxon>Paenibacillus</taxon>
    </lineage>
</organism>
<evidence type="ECO:0000256" key="7">
    <source>
        <dbReference type="ARBA" id="ARBA00023163"/>
    </source>
</evidence>
<dbReference type="InterPro" id="IPR018060">
    <property type="entry name" value="HTH_AraC"/>
</dbReference>
<evidence type="ECO:0000259" key="10">
    <source>
        <dbReference type="PROSITE" id="PS50110"/>
    </source>
</evidence>
<dbReference type="GO" id="GO:0003700">
    <property type="term" value="F:DNA-binding transcription factor activity"/>
    <property type="evidence" value="ECO:0007669"/>
    <property type="project" value="InterPro"/>
</dbReference>
<reference evidence="11 13" key="1">
    <citation type="submission" date="2014-04" db="EMBL/GenBank/DDBJ databases">
        <authorList>
            <person name="Bishop-Lilly K.A."/>
            <person name="Broomall S.M."/>
            <person name="Chain P.S."/>
            <person name="Chertkov O."/>
            <person name="Coyne S.R."/>
            <person name="Daligault H.E."/>
            <person name="Davenport K.W."/>
            <person name="Erkkila T."/>
            <person name="Frey K.G."/>
            <person name="Gibbons H.S."/>
            <person name="Gu W."/>
            <person name="Jaissle J."/>
            <person name="Johnson S.L."/>
            <person name="Koroleva G.I."/>
            <person name="Ladner J.T."/>
            <person name="Lo C.-C."/>
            <person name="Minogue T.D."/>
            <person name="Munk C."/>
            <person name="Palacios G.F."/>
            <person name="Redden C.L."/>
            <person name="Rosenzweig C.N."/>
            <person name="Scholz M.B."/>
            <person name="Teshima H."/>
            <person name="Xu Y."/>
        </authorList>
    </citation>
    <scope>NUCLEOTIDE SEQUENCE [LARGE SCALE GENOMIC DNA]</scope>
    <source>
        <strain evidence="11 13">8244</strain>
    </source>
</reference>
<dbReference type="Pfam" id="PF12833">
    <property type="entry name" value="HTH_18"/>
    <property type="match status" value="1"/>
</dbReference>
<dbReference type="GO" id="GO:0005737">
    <property type="term" value="C:cytoplasm"/>
    <property type="evidence" value="ECO:0007669"/>
    <property type="project" value="UniProtKB-SubCell"/>
</dbReference>
<dbReference type="OrthoDB" id="342399at2"/>
<dbReference type="EMBL" id="WNZZ01000001">
    <property type="protein sequence ID" value="MUG21283.1"/>
    <property type="molecule type" value="Genomic_DNA"/>
</dbReference>
<dbReference type="PROSITE" id="PS50110">
    <property type="entry name" value="RESPONSE_REGULATORY"/>
    <property type="match status" value="1"/>
</dbReference>
<dbReference type="GO" id="GO:0043565">
    <property type="term" value="F:sequence-specific DNA binding"/>
    <property type="evidence" value="ECO:0007669"/>
    <property type="project" value="InterPro"/>
</dbReference>